<sequence length="142" mass="16174">MSPPSVTTSASLSPTPPTVSCSQVKVIVVFSFPLYIDIWDGRCYLQGVSSSSRFEDAVFCPSLQGSVDAFYHFLIDPMIGGNKLDNFPGCESSFSPEMLDGLHHEFGRFHWFPFIHHVNLRFLLKFHFNTLDLEWEVVQIHF</sequence>
<reference evidence="1" key="1">
    <citation type="submission" date="2015-11" db="EMBL/GenBank/DDBJ databases">
        <title>De novo transcriptome assembly of four potential Pierce s Disease insect vectors from Arizona vineyards.</title>
        <authorList>
            <person name="Tassone E.E."/>
        </authorList>
    </citation>
    <scope>NUCLEOTIDE SEQUENCE</scope>
</reference>
<protein>
    <submittedName>
        <fullName evidence="1">Uncharacterized protein</fullName>
    </submittedName>
</protein>
<dbReference type="AlphaFoldDB" id="A0A1B6JFH1"/>
<organism evidence="1">
    <name type="scientific">Homalodisca liturata</name>
    <dbReference type="NCBI Taxonomy" id="320908"/>
    <lineage>
        <taxon>Eukaryota</taxon>
        <taxon>Metazoa</taxon>
        <taxon>Ecdysozoa</taxon>
        <taxon>Arthropoda</taxon>
        <taxon>Hexapoda</taxon>
        <taxon>Insecta</taxon>
        <taxon>Pterygota</taxon>
        <taxon>Neoptera</taxon>
        <taxon>Paraneoptera</taxon>
        <taxon>Hemiptera</taxon>
        <taxon>Auchenorrhyncha</taxon>
        <taxon>Membracoidea</taxon>
        <taxon>Cicadellidae</taxon>
        <taxon>Cicadellinae</taxon>
        <taxon>Proconiini</taxon>
        <taxon>Homalodisca</taxon>
    </lineage>
</organism>
<evidence type="ECO:0000313" key="1">
    <source>
        <dbReference type="EMBL" id="JAS97852.1"/>
    </source>
</evidence>
<gene>
    <name evidence="1" type="ORF">g.13108</name>
</gene>
<name>A0A1B6JFH1_9HEMI</name>
<dbReference type="EMBL" id="GECU01009854">
    <property type="protein sequence ID" value="JAS97852.1"/>
    <property type="molecule type" value="Transcribed_RNA"/>
</dbReference>
<feature type="non-terminal residue" evidence="1">
    <location>
        <position position="142"/>
    </location>
</feature>
<proteinExistence type="predicted"/>
<accession>A0A1B6JFH1</accession>